<dbReference type="PANTHER" id="PTHR15239">
    <property type="entry name" value="NUCLEAR EXPORT MEDIATOR FACTOR NEMF"/>
    <property type="match status" value="1"/>
</dbReference>
<dbReference type="Gene3D" id="2.30.310.10">
    <property type="entry name" value="ibrinogen binding protein from staphylococcus aureus domain"/>
    <property type="match status" value="1"/>
</dbReference>
<sequence>MPSLKSYLSSIDLLAIIRELNSILISTRIENIYNLDNFAFLFRFHKANGINFDLIFELGKRINLSNFKYPLPSSPSPSVARIRSLIMGTQIVAINQIDLDRIICIILKSNEEKILKLYLELFEKGNIIITDEFDKIIFALYQRRMKDRCIIVGETYKPPPIRGKSIYEEINYDDIGNEDIRNLNVVKVLSKYYNLPPEFIEEVLVRCNISSSALFSEINNEVLQKFIKTARSIIEEIKSSALKPNIVVKNGERISVQPIEFISLPYDRIYFDSFNNAVDEYFSSFITQKLSEKQRKPLDEKIKEFENIIERQKKYLKELEEKQIKSKKIGEIILTNLDKIQALIDHVINMRKKNVDWEEIKKLSPIEILEINPSKGTLKTIINNQELEIDFKISATDNMNKFFSEYKEISKKINGLINAINETERKINELKKGLEEINKLIIVKEMKKEWYERFRWTFSSQGFLIIGGKDAKQNEILVKKYMDEKDVFVHSDVPGGSVVIIKSNGLEVPEETKREAVSFAVIYSKAWKAGLSAADGYWVMANQVSKKPPSGEFLKKGSFMIYGERNYIRNVPLILFLGVKIVDKEFKIIVGNENFVKNNSIAFVKLVPGDLKGEILAKKIKELLIKRASNEYREIINAIPNNEILSKLPPGGALPL</sequence>
<evidence type="ECO:0000313" key="3">
    <source>
        <dbReference type="EMBL" id="RZN56374.1"/>
    </source>
</evidence>
<reference evidence="3 5" key="2">
    <citation type="journal article" date="2019" name="Nat. Microbiol.">
        <title>Wide diversity of methane and short-chain alkane metabolisms in uncultured archaea.</title>
        <authorList>
            <person name="Borrel G."/>
            <person name="Adam P.S."/>
            <person name="McKay L.J."/>
            <person name="Chen L.X."/>
            <person name="Sierra-Garcia I.N."/>
            <person name="Sieber C.M."/>
            <person name="Letourneur Q."/>
            <person name="Ghozlane A."/>
            <person name="Andersen G.L."/>
            <person name="Li W.J."/>
            <person name="Hallam S.J."/>
            <person name="Muyzer G."/>
            <person name="de Oliveira V.M."/>
            <person name="Inskeep W.P."/>
            <person name="Banfield J.F."/>
            <person name="Gribaldo S."/>
        </authorList>
    </citation>
    <scope>NUCLEOTIDE SEQUENCE [LARGE SCALE GENOMIC DNA]</scope>
    <source>
        <strain evidence="3">Verst-YHS</strain>
    </source>
</reference>
<dbReference type="InterPro" id="IPR008532">
    <property type="entry name" value="NFACT_RNA-bd"/>
</dbReference>
<dbReference type="InterPro" id="IPR051608">
    <property type="entry name" value="RQC_Subunit_NEMF"/>
</dbReference>
<proteinExistence type="predicted"/>
<evidence type="ECO:0000313" key="6">
    <source>
        <dbReference type="Proteomes" id="UP000317265"/>
    </source>
</evidence>
<name>A0A520KFV7_9CREN</name>
<dbReference type="Proteomes" id="UP000316080">
    <property type="component" value="Unassembled WGS sequence"/>
</dbReference>
<feature type="coiled-coil region" evidence="1">
    <location>
        <begin position="406"/>
        <end position="440"/>
    </location>
</feature>
<dbReference type="GO" id="GO:0043023">
    <property type="term" value="F:ribosomal large subunit binding"/>
    <property type="evidence" value="ECO:0007669"/>
    <property type="project" value="TreeGrafter"/>
</dbReference>
<dbReference type="GO" id="GO:0072344">
    <property type="term" value="P:rescue of stalled ribosome"/>
    <property type="evidence" value="ECO:0007669"/>
    <property type="project" value="TreeGrafter"/>
</dbReference>
<dbReference type="Pfam" id="PF05833">
    <property type="entry name" value="NFACT_N"/>
    <property type="match status" value="1"/>
</dbReference>
<evidence type="ECO:0000256" key="1">
    <source>
        <dbReference type="SAM" id="Coils"/>
    </source>
</evidence>
<dbReference type="PANTHER" id="PTHR15239:SF6">
    <property type="entry name" value="RIBOSOME QUALITY CONTROL COMPLEX SUBUNIT NEMF"/>
    <property type="match status" value="1"/>
</dbReference>
<reference evidence="4 6" key="1">
    <citation type="journal article" date="2019" name="Nat. Microbiol.">
        <title>Expanding anaerobic alkane metabolism in the domain of Archaea.</title>
        <authorList>
            <person name="Wang Y."/>
            <person name="Wegener G."/>
            <person name="Hou J."/>
            <person name="Wang F."/>
            <person name="Xiao X."/>
        </authorList>
    </citation>
    <scope>NUCLEOTIDE SEQUENCE [LARGE SCALE GENOMIC DNA]</scope>
    <source>
        <strain evidence="4">WYZ-LMO11</strain>
    </source>
</reference>
<evidence type="ECO:0000313" key="5">
    <source>
        <dbReference type="Proteomes" id="UP000316080"/>
    </source>
</evidence>
<dbReference type="EMBL" id="QNVI01000016">
    <property type="protein sequence ID" value="TDA40034.1"/>
    <property type="molecule type" value="Genomic_DNA"/>
</dbReference>
<evidence type="ECO:0000313" key="4">
    <source>
        <dbReference type="EMBL" id="TDA40034.1"/>
    </source>
</evidence>
<dbReference type="AlphaFoldDB" id="A0A520KFV7"/>
<dbReference type="Pfam" id="PF05670">
    <property type="entry name" value="NFACT-R_1"/>
    <property type="match status" value="1"/>
</dbReference>
<dbReference type="Proteomes" id="UP000317265">
    <property type="component" value="Unassembled WGS sequence"/>
</dbReference>
<accession>A0A520KFV7</accession>
<dbReference type="NCBIfam" id="NF041120">
    <property type="entry name" value="RqcH_arch"/>
    <property type="match status" value="1"/>
</dbReference>
<feature type="domain" description="NFACT RNA-binding" evidence="2">
    <location>
        <begin position="454"/>
        <end position="563"/>
    </location>
</feature>
<evidence type="ECO:0000259" key="2">
    <source>
        <dbReference type="Pfam" id="PF05670"/>
    </source>
</evidence>
<keyword evidence="1" id="KW-0175">Coiled coil</keyword>
<comment type="caution">
    <text evidence="3">The sequence shown here is derived from an EMBL/GenBank/DDBJ whole genome shotgun (WGS) entry which is preliminary data.</text>
</comment>
<protein>
    <submittedName>
        <fullName evidence="3">Fibronectin-binding domain-containing protein</fullName>
    </submittedName>
</protein>
<organism evidence="3 5">
    <name type="scientific">Thermoproteota archaeon</name>
    <dbReference type="NCBI Taxonomy" id="2056631"/>
    <lineage>
        <taxon>Archaea</taxon>
        <taxon>Thermoproteota</taxon>
    </lineage>
</organism>
<dbReference type="GO" id="GO:1990112">
    <property type="term" value="C:RQC complex"/>
    <property type="evidence" value="ECO:0007669"/>
    <property type="project" value="TreeGrafter"/>
</dbReference>
<gene>
    <name evidence="4" type="ORF">DSO09_01525</name>
    <name evidence="3" type="ORF">EF809_03105</name>
</gene>
<dbReference type="GO" id="GO:0000049">
    <property type="term" value="F:tRNA binding"/>
    <property type="evidence" value="ECO:0007669"/>
    <property type="project" value="TreeGrafter"/>
</dbReference>
<dbReference type="EMBL" id="RXIH01000025">
    <property type="protein sequence ID" value="RZN56374.1"/>
    <property type="molecule type" value="Genomic_DNA"/>
</dbReference>